<evidence type="ECO:0000313" key="3">
    <source>
        <dbReference type="Proteomes" id="UP001183410"/>
    </source>
</evidence>
<proteinExistence type="predicted"/>
<evidence type="ECO:0000256" key="1">
    <source>
        <dbReference type="SAM" id="Phobius"/>
    </source>
</evidence>
<sequence length="140" mass="14868">MADVFVLLYMAHLLADYPLQTDRLAGRKAGWTEGPEDPHPGRHHHGWGANLIHAGTHVLVCGIALLVGVVALGADISPAGAALALAWIGGTHSLIDRRLPITWWLEHTGQREFLRHGGAAHVDQAAHLLVLLAAATALTA</sequence>
<keyword evidence="1" id="KW-0812">Transmembrane</keyword>
<dbReference type="Proteomes" id="UP001183410">
    <property type="component" value="Unassembled WGS sequence"/>
</dbReference>
<feature type="transmembrane region" description="Helical" evidence="1">
    <location>
        <begin position="51"/>
        <end position="70"/>
    </location>
</feature>
<organism evidence="2 3">
    <name type="scientific">Streptomyces chisholmiae</name>
    <dbReference type="NCBI Taxonomy" id="3075540"/>
    <lineage>
        <taxon>Bacteria</taxon>
        <taxon>Bacillati</taxon>
        <taxon>Actinomycetota</taxon>
        <taxon>Actinomycetes</taxon>
        <taxon>Kitasatosporales</taxon>
        <taxon>Streptomycetaceae</taxon>
        <taxon>Streptomyces</taxon>
    </lineage>
</organism>
<dbReference type="EMBL" id="JAVREO010000029">
    <property type="protein sequence ID" value="MDT0270568.1"/>
    <property type="molecule type" value="Genomic_DNA"/>
</dbReference>
<keyword evidence="1" id="KW-0472">Membrane</keyword>
<dbReference type="RefSeq" id="WP_311670633.1">
    <property type="nucleotide sequence ID" value="NZ_JAVREO010000029.1"/>
</dbReference>
<evidence type="ECO:0000313" key="2">
    <source>
        <dbReference type="EMBL" id="MDT0270568.1"/>
    </source>
</evidence>
<comment type="caution">
    <text evidence="2">The sequence shown here is derived from an EMBL/GenBank/DDBJ whole genome shotgun (WGS) entry which is preliminary data.</text>
</comment>
<keyword evidence="1" id="KW-1133">Transmembrane helix</keyword>
<name>A0ABU2K0Q7_9ACTN</name>
<keyword evidence="3" id="KW-1185">Reference proteome</keyword>
<protein>
    <submittedName>
        <fullName evidence="2">DUF3307 domain-containing protein</fullName>
    </submittedName>
</protein>
<reference evidence="3" key="1">
    <citation type="submission" date="2023-07" db="EMBL/GenBank/DDBJ databases">
        <title>30 novel species of actinomycetes from the DSMZ collection.</title>
        <authorList>
            <person name="Nouioui I."/>
        </authorList>
    </citation>
    <scope>NUCLEOTIDE SEQUENCE [LARGE SCALE GENOMIC DNA]</scope>
    <source>
        <strain evidence="3">DSM 44915</strain>
    </source>
</reference>
<accession>A0ABU2K0Q7</accession>
<gene>
    <name evidence="2" type="ORF">RM844_30275</name>
</gene>